<accession>A0A543I0K5</accession>
<keyword evidence="1" id="KW-1133">Transmembrane helix</keyword>
<dbReference type="Pfam" id="PF14155">
    <property type="entry name" value="DUF4307"/>
    <property type="match status" value="1"/>
</dbReference>
<dbReference type="EMBL" id="VFPM01000001">
    <property type="protein sequence ID" value="TQM64124.1"/>
    <property type="molecule type" value="Genomic_DNA"/>
</dbReference>
<evidence type="ECO:0000256" key="1">
    <source>
        <dbReference type="SAM" id="Phobius"/>
    </source>
</evidence>
<organism evidence="2 3">
    <name type="scientific">Humibacillus xanthopallidus</name>
    <dbReference type="NCBI Taxonomy" id="412689"/>
    <lineage>
        <taxon>Bacteria</taxon>
        <taxon>Bacillati</taxon>
        <taxon>Actinomycetota</taxon>
        <taxon>Actinomycetes</taxon>
        <taxon>Micrococcales</taxon>
        <taxon>Intrasporangiaceae</taxon>
        <taxon>Humibacillus</taxon>
    </lineage>
</organism>
<gene>
    <name evidence="2" type="ORF">FBY41_0484</name>
</gene>
<keyword evidence="1" id="KW-0812">Transmembrane</keyword>
<dbReference type="Proteomes" id="UP000316747">
    <property type="component" value="Unassembled WGS sequence"/>
</dbReference>
<protein>
    <submittedName>
        <fullName evidence="2">Uncharacterized protein DUF4307</fullName>
    </submittedName>
</protein>
<evidence type="ECO:0000313" key="2">
    <source>
        <dbReference type="EMBL" id="TQM64124.1"/>
    </source>
</evidence>
<dbReference type="InterPro" id="IPR025443">
    <property type="entry name" value="DUF4307"/>
</dbReference>
<proteinExistence type="predicted"/>
<evidence type="ECO:0000313" key="3">
    <source>
        <dbReference type="Proteomes" id="UP000316747"/>
    </source>
</evidence>
<dbReference type="AlphaFoldDB" id="A0A543I0K5"/>
<reference evidence="2 3" key="1">
    <citation type="submission" date="2019-06" db="EMBL/GenBank/DDBJ databases">
        <title>Genome sequencing of plant associated microbes to promote plant fitness in Sorghum bicolor and Oryza sativa.</title>
        <authorList>
            <person name="Coleman-Derr D."/>
        </authorList>
    </citation>
    <scope>NUCLEOTIDE SEQUENCE [LARGE SCALE GENOMIC DNA]</scope>
    <source>
        <strain evidence="2 3">KV-663</strain>
    </source>
</reference>
<keyword evidence="1" id="KW-0472">Membrane</keyword>
<dbReference type="OrthoDB" id="5147470at2"/>
<comment type="caution">
    <text evidence="2">The sequence shown here is derived from an EMBL/GenBank/DDBJ whole genome shotgun (WGS) entry which is preliminary data.</text>
</comment>
<name>A0A543I0K5_9MICO</name>
<sequence length="127" mass="13203">MPSRTTLPRPAPGTAKWWVIGTLGVAAGVAIAVWFGISSTVGLASFTTTGYKVLDDQSVRVTFELNRPAGKPTTCTIQALARDFATVGSIDVTYPPPPAGTGSLTTTETVTLRTTSRAVTGEVKTCS</sequence>
<feature type="transmembrane region" description="Helical" evidence="1">
    <location>
        <begin position="17"/>
        <end position="37"/>
    </location>
</feature>
<keyword evidence="3" id="KW-1185">Reference proteome</keyword>
<dbReference type="RefSeq" id="WP_141841820.1">
    <property type="nucleotide sequence ID" value="NZ_VFPM01000001.1"/>
</dbReference>